<evidence type="ECO:0000256" key="11">
    <source>
        <dbReference type="SAM" id="MobiDB-lite"/>
    </source>
</evidence>
<feature type="compositionally biased region" description="Basic residues" evidence="11">
    <location>
        <begin position="432"/>
        <end position="444"/>
    </location>
</feature>
<evidence type="ECO:0000256" key="1">
    <source>
        <dbReference type="ARBA" id="ARBA00004323"/>
    </source>
</evidence>
<feature type="region of interest" description="Disordered" evidence="11">
    <location>
        <begin position="57"/>
        <end position="169"/>
    </location>
</feature>
<keyword evidence="3" id="KW-0328">Glycosyltransferase</keyword>
<dbReference type="Pfam" id="PF00777">
    <property type="entry name" value="Glyco_transf_29"/>
    <property type="match status" value="1"/>
</dbReference>
<proteinExistence type="inferred from homology"/>
<accession>A0ABN9P652</accession>
<evidence type="ECO:0000313" key="13">
    <source>
        <dbReference type="Proteomes" id="UP001189429"/>
    </source>
</evidence>
<organism evidence="12 13">
    <name type="scientific">Prorocentrum cordatum</name>
    <dbReference type="NCBI Taxonomy" id="2364126"/>
    <lineage>
        <taxon>Eukaryota</taxon>
        <taxon>Sar</taxon>
        <taxon>Alveolata</taxon>
        <taxon>Dinophyceae</taxon>
        <taxon>Prorocentrales</taxon>
        <taxon>Prorocentraceae</taxon>
        <taxon>Prorocentrum</taxon>
    </lineage>
</organism>
<keyword evidence="4" id="KW-0808">Transferase</keyword>
<keyword evidence="10" id="KW-0325">Glycoprotein</keyword>
<protein>
    <submittedName>
        <fullName evidence="12">Uncharacterized protein</fullName>
    </submittedName>
</protein>
<evidence type="ECO:0000256" key="2">
    <source>
        <dbReference type="ARBA" id="ARBA00006003"/>
    </source>
</evidence>
<sequence>MDACGERCAAEDGCVLFNFQHSDCAGAGPGRGSCYRYKGECKSTFDGCWRLFAMTGPGQARSSSEQPGASGHGGSGEDDADDEASATPPVDQNSDEQPGAGDDGGIGEPDASSESEQPGVGDHKGSGEADADDDVPANPPLDQSSDKQPGAVDDGGVGKADANGESAPALPPLVTTLLKAAKGGDSVLEVMELEAFSVGDTVRLEAVGTQEDCKVGSLQRGSMILRSPLASNYPVGASVTLVAHSPRDGQGRLGLASMLDFVPGKSFGNVSELCRCALVGSSSALLERADGEQIDSYDTAIRINRIPRGQIQRSLGSKTDVFFLNKQQALLEHVQLMTLEDLLQGSGDVPPTASCGELDNCRNAAIAQKGGESQPAGAGGAVGQQREPLPDRAGPPRYRGHLLGLLGARWARPVHRPDGLRGFPAAVPGAVRLRRHRHRRRPPRAARDTPPRSGARHPRRDDRWEAAAVDRLRLARGGARRSGLASGACREGPEAKMIGSDPPRTAGPLRGPFSVSRSVNFATRDCSLREEALLAISGDHPCLGLPSSAGLDPVAGARLRDDQPVKSPRWKTLKKHAQGAFEINHDKRAEADDHSRSHRRVVCVALQTTC</sequence>
<evidence type="ECO:0000256" key="3">
    <source>
        <dbReference type="ARBA" id="ARBA00022676"/>
    </source>
</evidence>
<dbReference type="InterPro" id="IPR001675">
    <property type="entry name" value="Glyco_trans_29"/>
</dbReference>
<evidence type="ECO:0000256" key="5">
    <source>
        <dbReference type="ARBA" id="ARBA00022692"/>
    </source>
</evidence>
<dbReference type="InterPro" id="IPR038578">
    <property type="entry name" value="GT29-like_sf"/>
</dbReference>
<comment type="similarity">
    <text evidence="2">Belongs to the glycosyltransferase 29 family.</text>
</comment>
<keyword evidence="7" id="KW-1133">Transmembrane helix</keyword>
<dbReference type="Proteomes" id="UP001189429">
    <property type="component" value="Unassembled WGS sequence"/>
</dbReference>
<evidence type="ECO:0000256" key="9">
    <source>
        <dbReference type="ARBA" id="ARBA00023136"/>
    </source>
</evidence>
<evidence type="ECO:0000256" key="8">
    <source>
        <dbReference type="ARBA" id="ARBA00023034"/>
    </source>
</evidence>
<keyword evidence="9" id="KW-0472">Membrane</keyword>
<evidence type="ECO:0000313" key="12">
    <source>
        <dbReference type="EMBL" id="CAK0788113.1"/>
    </source>
</evidence>
<evidence type="ECO:0000256" key="4">
    <source>
        <dbReference type="ARBA" id="ARBA00022679"/>
    </source>
</evidence>
<evidence type="ECO:0000256" key="10">
    <source>
        <dbReference type="ARBA" id="ARBA00023180"/>
    </source>
</evidence>
<dbReference type="Gene3D" id="3.90.1480.20">
    <property type="entry name" value="Glycosyl transferase family 29"/>
    <property type="match status" value="1"/>
</dbReference>
<keyword evidence="5" id="KW-0812">Transmembrane</keyword>
<feature type="compositionally biased region" description="Low complexity" evidence="11">
    <location>
        <begin position="159"/>
        <end position="169"/>
    </location>
</feature>
<name>A0ABN9P652_9DINO</name>
<gene>
    <name evidence="12" type="ORF">PCOR1329_LOCUS78</name>
</gene>
<evidence type="ECO:0000256" key="7">
    <source>
        <dbReference type="ARBA" id="ARBA00022989"/>
    </source>
</evidence>
<feature type="region of interest" description="Disordered" evidence="11">
    <location>
        <begin position="480"/>
        <end position="511"/>
    </location>
</feature>
<dbReference type="EMBL" id="CAUYUJ010000002">
    <property type="protein sequence ID" value="CAK0788113.1"/>
    <property type="molecule type" value="Genomic_DNA"/>
</dbReference>
<comment type="subcellular location">
    <subcellularLocation>
        <location evidence="1">Golgi apparatus membrane</location>
        <topology evidence="1">Single-pass type II membrane protein</topology>
    </subcellularLocation>
</comment>
<keyword evidence="13" id="KW-1185">Reference proteome</keyword>
<comment type="caution">
    <text evidence="12">The sequence shown here is derived from an EMBL/GenBank/DDBJ whole genome shotgun (WGS) entry which is preliminary data.</text>
</comment>
<feature type="region of interest" description="Disordered" evidence="11">
    <location>
        <begin position="369"/>
        <end position="400"/>
    </location>
</feature>
<reference evidence="12" key="1">
    <citation type="submission" date="2023-10" db="EMBL/GenBank/DDBJ databases">
        <authorList>
            <person name="Chen Y."/>
            <person name="Shah S."/>
            <person name="Dougan E. K."/>
            <person name="Thang M."/>
            <person name="Chan C."/>
        </authorList>
    </citation>
    <scope>NUCLEOTIDE SEQUENCE [LARGE SCALE GENOMIC DNA]</scope>
</reference>
<keyword evidence="6" id="KW-0735">Signal-anchor</keyword>
<feature type="region of interest" description="Disordered" evidence="11">
    <location>
        <begin position="414"/>
        <end position="464"/>
    </location>
</feature>
<keyword evidence="8" id="KW-0333">Golgi apparatus</keyword>
<evidence type="ECO:0000256" key="6">
    <source>
        <dbReference type="ARBA" id="ARBA00022968"/>
    </source>
</evidence>